<comment type="caution">
    <text evidence="2">The sequence shown here is derived from an EMBL/GenBank/DDBJ whole genome shotgun (WGS) entry which is preliminary data.</text>
</comment>
<feature type="compositionally biased region" description="Low complexity" evidence="1">
    <location>
        <begin position="78"/>
        <end position="101"/>
    </location>
</feature>
<reference evidence="2 3" key="1">
    <citation type="submission" date="2019-03" db="EMBL/GenBank/DDBJ databases">
        <title>Genomic Encyclopedia of Type Strains, Phase IV (KMG-IV): sequencing the most valuable type-strain genomes for metagenomic binning, comparative biology and taxonomic classification.</title>
        <authorList>
            <person name="Goeker M."/>
        </authorList>
    </citation>
    <scope>NUCLEOTIDE SEQUENCE [LARGE SCALE GENOMIC DNA]</scope>
    <source>
        <strain evidence="2 3">DSM 45775</strain>
    </source>
</reference>
<sequence length="101" mass="10636">MVAGPYTLPTGALPLTWADHRSVPRSTAGGDIRATRITHVRISGTPGERMLTDPHRRGDDARYTTAGGRLRQTTGDVSTRAKQSASSSRSARAGAAHAVAQ</sequence>
<organism evidence="2 3">
    <name type="scientific">Actinomycetospora succinea</name>
    <dbReference type="NCBI Taxonomy" id="663603"/>
    <lineage>
        <taxon>Bacteria</taxon>
        <taxon>Bacillati</taxon>
        <taxon>Actinomycetota</taxon>
        <taxon>Actinomycetes</taxon>
        <taxon>Pseudonocardiales</taxon>
        <taxon>Pseudonocardiaceae</taxon>
        <taxon>Actinomycetospora</taxon>
    </lineage>
</organism>
<accession>A0A4R6VMF5</accession>
<keyword evidence="3" id="KW-1185">Reference proteome</keyword>
<evidence type="ECO:0000313" key="3">
    <source>
        <dbReference type="Proteomes" id="UP000295705"/>
    </source>
</evidence>
<evidence type="ECO:0000256" key="1">
    <source>
        <dbReference type="SAM" id="MobiDB-lite"/>
    </source>
</evidence>
<evidence type="ECO:0000313" key="2">
    <source>
        <dbReference type="EMBL" id="TDQ63131.1"/>
    </source>
</evidence>
<proteinExistence type="predicted"/>
<gene>
    <name evidence="2" type="ORF">EV188_102788</name>
</gene>
<feature type="compositionally biased region" description="Basic and acidic residues" evidence="1">
    <location>
        <begin position="50"/>
        <end position="62"/>
    </location>
</feature>
<protein>
    <submittedName>
        <fullName evidence="2">Uncharacterized protein</fullName>
    </submittedName>
</protein>
<dbReference type="AlphaFoldDB" id="A0A4R6VMF5"/>
<dbReference type="Proteomes" id="UP000295705">
    <property type="component" value="Unassembled WGS sequence"/>
</dbReference>
<dbReference type="EMBL" id="SNYO01000002">
    <property type="protein sequence ID" value="TDQ63131.1"/>
    <property type="molecule type" value="Genomic_DNA"/>
</dbReference>
<feature type="region of interest" description="Disordered" evidence="1">
    <location>
        <begin position="43"/>
        <end position="101"/>
    </location>
</feature>
<name>A0A4R6VMF5_9PSEU</name>